<sequence length="55" mass="6095">MFMPQDARPCQWRVRAATSVDRDGTAVYSEAAVATLCTTEVKPCVRSSRQPPCFC</sequence>
<name>A0ABM9D9G4_9BACT</name>
<evidence type="ECO:0000313" key="2">
    <source>
        <dbReference type="Proteomes" id="UP001295463"/>
    </source>
</evidence>
<keyword evidence="2" id="KW-1185">Reference proteome</keyword>
<protein>
    <submittedName>
        <fullName evidence="1">Uncharacterized protein</fullName>
    </submittedName>
</protein>
<organism evidence="1 2">
    <name type="scientific">Trichlorobacter ammonificans</name>
    <dbReference type="NCBI Taxonomy" id="2916410"/>
    <lineage>
        <taxon>Bacteria</taxon>
        <taxon>Pseudomonadati</taxon>
        <taxon>Thermodesulfobacteriota</taxon>
        <taxon>Desulfuromonadia</taxon>
        <taxon>Geobacterales</taxon>
        <taxon>Geobacteraceae</taxon>
        <taxon>Trichlorobacter</taxon>
    </lineage>
</organism>
<proteinExistence type="predicted"/>
<reference evidence="1 2" key="1">
    <citation type="submission" date="2022-03" db="EMBL/GenBank/DDBJ databases">
        <authorList>
            <person name="Koch H."/>
        </authorList>
    </citation>
    <scope>NUCLEOTIDE SEQUENCE [LARGE SCALE GENOMIC DNA]</scope>
    <source>
        <strain evidence="1 2">G1</strain>
    </source>
</reference>
<dbReference type="Proteomes" id="UP001295463">
    <property type="component" value="Chromosome"/>
</dbReference>
<dbReference type="EMBL" id="OW150024">
    <property type="protein sequence ID" value="CAH2031872.1"/>
    <property type="molecule type" value="Genomic_DNA"/>
</dbReference>
<evidence type="ECO:0000313" key="1">
    <source>
        <dbReference type="EMBL" id="CAH2031872.1"/>
    </source>
</evidence>
<gene>
    <name evidence="1" type="ORF">GEAMG1_2037</name>
</gene>
<accession>A0ABM9D9G4</accession>